<evidence type="ECO:0000313" key="2">
    <source>
        <dbReference type="Proteomes" id="UP000257200"/>
    </source>
</evidence>
<dbReference type="STRING" id="80966.ENSAPOP00000027222"/>
<protein>
    <submittedName>
        <fullName evidence="1">Uncharacterized protein</fullName>
    </submittedName>
</protein>
<reference evidence="1" key="2">
    <citation type="submission" date="2025-09" db="UniProtKB">
        <authorList>
            <consortium name="Ensembl"/>
        </authorList>
    </citation>
    <scope>IDENTIFICATION</scope>
</reference>
<organism evidence="1 2">
    <name type="scientific">Acanthochromis polyacanthus</name>
    <name type="common">spiny chromis</name>
    <dbReference type="NCBI Taxonomy" id="80966"/>
    <lineage>
        <taxon>Eukaryota</taxon>
        <taxon>Metazoa</taxon>
        <taxon>Chordata</taxon>
        <taxon>Craniata</taxon>
        <taxon>Vertebrata</taxon>
        <taxon>Euteleostomi</taxon>
        <taxon>Actinopterygii</taxon>
        <taxon>Neopterygii</taxon>
        <taxon>Teleostei</taxon>
        <taxon>Neoteleostei</taxon>
        <taxon>Acanthomorphata</taxon>
        <taxon>Ovalentaria</taxon>
        <taxon>Pomacentridae</taxon>
        <taxon>Acanthochromis</taxon>
    </lineage>
</organism>
<dbReference type="AlphaFoldDB" id="A0A3Q1GIH6"/>
<sequence length="48" mass="5790">MDEDNKLQFLFLPATKDDLLDWAYPMRREMQEIFNMAKITDIDLNNQP</sequence>
<accession>A0A3Q1GIH6</accession>
<keyword evidence="2" id="KW-1185">Reference proteome</keyword>
<dbReference type="InParanoid" id="A0A3Q1GIH6"/>
<dbReference type="Ensembl" id="ENSAPOT00000001730.1">
    <property type="protein sequence ID" value="ENSAPOP00000027222.1"/>
    <property type="gene ID" value="ENSAPOG00000011600.1"/>
</dbReference>
<name>A0A3Q1GIH6_9TELE</name>
<evidence type="ECO:0000313" key="1">
    <source>
        <dbReference type="Ensembl" id="ENSAPOP00000027222.1"/>
    </source>
</evidence>
<proteinExistence type="predicted"/>
<dbReference type="Proteomes" id="UP000257200">
    <property type="component" value="Unplaced"/>
</dbReference>
<reference evidence="1" key="1">
    <citation type="submission" date="2025-08" db="UniProtKB">
        <authorList>
            <consortium name="Ensembl"/>
        </authorList>
    </citation>
    <scope>IDENTIFICATION</scope>
</reference>